<name>A0A7U2HZC6_PHANO</name>
<sequence>MRGLVVHCGSWDRGRDRDDVGSRTLWGGGQCVKIRIRRLWDYGSCEDAGSVRQYGLLSGESLDVNVFVATMERYRTWRRMRTGILC</sequence>
<organism evidence="1 2">
    <name type="scientific">Phaeosphaeria nodorum (strain SN15 / ATCC MYA-4574 / FGSC 10173)</name>
    <name type="common">Glume blotch fungus</name>
    <name type="synonym">Parastagonospora nodorum</name>
    <dbReference type="NCBI Taxonomy" id="321614"/>
    <lineage>
        <taxon>Eukaryota</taxon>
        <taxon>Fungi</taxon>
        <taxon>Dikarya</taxon>
        <taxon>Ascomycota</taxon>
        <taxon>Pezizomycotina</taxon>
        <taxon>Dothideomycetes</taxon>
        <taxon>Pleosporomycetidae</taxon>
        <taxon>Pleosporales</taxon>
        <taxon>Pleosporineae</taxon>
        <taxon>Phaeosphaeriaceae</taxon>
        <taxon>Parastagonospora</taxon>
    </lineage>
</organism>
<evidence type="ECO:0000313" key="2">
    <source>
        <dbReference type="Proteomes" id="UP000663193"/>
    </source>
</evidence>
<evidence type="ECO:0000313" key="1">
    <source>
        <dbReference type="EMBL" id="QRC94216.1"/>
    </source>
</evidence>
<reference evidence="2" key="1">
    <citation type="journal article" date="2021" name="BMC Genomics">
        <title>Chromosome-level genome assembly and manually-curated proteome of model necrotroph Parastagonospora nodorum Sn15 reveals a genome-wide trove of candidate effector homologs, and redundancy of virulence-related functions within an accessory chromosome.</title>
        <authorList>
            <person name="Bertazzoni S."/>
            <person name="Jones D.A.B."/>
            <person name="Phan H.T."/>
            <person name="Tan K.-C."/>
            <person name="Hane J.K."/>
        </authorList>
    </citation>
    <scope>NUCLEOTIDE SEQUENCE [LARGE SCALE GENOMIC DNA]</scope>
    <source>
        <strain evidence="2">SN15 / ATCC MYA-4574 / FGSC 10173)</strain>
    </source>
</reference>
<accession>A0A7U2HZC6</accession>
<keyword evidence="2" id="KW-1185">Reference proteome</keyword>
<dbReference type="Proteomes" id="UP000663193">
    <property type="component" value="Chromosome 4"/>
</dbReference>
<gene>
    <name evidence="1" type="ORF">JI435_405380</name>
</gene>
<dbReference type="AlphaFoldDB" id="A0A7U2HZC6"/>
<dbReference type="VEuPathDB" id="FungiDB:JI435_405380"/>
<protein>
    <submittedName>
        <fullName evidence="1">Uncharacterized protein</fullName>
    </submittedName>
</protein>
<proteinExistence type="predicted"/>
<dbReference type="EMBL" id="CP069026">
    <property type="protein sequence ID" value="QRC94216.1"/>
    <property type="molecule type" value="Genomic_DNA"/>
</dbReference>